<sequence>MKSGVVIHIYFPIGFATFWDFIFVFDVSENSFNALLCRHSKRSNPSSIFNYHEEIFDRCNHLIDLFSGK</sequence>
<dbReference type="RefSeq" id="XP_003285151.1">
    <property type="nucleotide sequence ID" value="XM_003285103.1"/>
</dbReference>
<dbReference type="VEuPathDB" id="AmoebaDB:DICPUDRAFT_149019"/>
<organism evidence="2 3">
    <name type="scientific">Dictyostelium purpureum</name>
    <name type="common">Slime mold</name>
    <dbReference type="NCBI Taxonomy" id="5786"/>
    <lineage>
        <taxon>Eukaryota</taxon>
        <taxon>Amoebozoa</taxon>
        <taxon>Evosea</taxon>
        <taxon>Eumycetozoa</taxon>
        <taxon>Dictyostelia</taxon>
        <taxon>Dictyosteliales</taxon>
        <taxon>Dictyosteliaceae</taxon>
        <taxon>Dictyostelium</taxon>
    </lineage>
</organism>
<keyword evidence="1" id="KW-1133">Transmembrane helix</keyword>
<keyword evidence="3" id="KW-1185">Reference proteome</keyword>
<dbReference type="KEGG" id="dpp:DICPUDRAFT_149019"/>
<dbReference type="InParanoid" id="F0ZCL6"/>
<evidence type="ECO:0000256" key="1">
    <source>
        <dbReference type="SAM" id="Phobius"/>
    </source>
</evidence>
<keyword evidence="1" id="KW-0472">Membrane</keyword>
<keyword evidence="1" id="KW-0812">Transmembrane</keyword>
<gene>
    <name evidence="2" type="ORF">DICPUDRAFT_149019</name>
</gene>
<dbReference type="AlphaFoldDB" id="F0ZCL6"/>
<name>F0ZCL6_DICPU</name>
<accession>F0ZCL6</accession>
<evidence type="ECO:0000313" key="3">
    <source>
        <dbReference type="Proteomes" id="UP000001064"/>
    </source>
</evidence>
<dbReference type="Proteomes" id="UP000001064">
    <property type="component" value="Unassembled WGS sequence"/>
</dbReference>
<dbReference type="EMBL" id="GL870979">
    <property type="protein sequence ID" value="EGC38290.1"/>
    <property type="molecule type" value="Genomic_DNA"/>
</dbReference>
<feature type="transmembrane region" description="Helical" evidence="1">
    <location>
        <begin position="6"/>
        <end position="25"/>
    </location>
</feature>
<proteinExistence type="predicted"/>
<dbReference type="GeneID" id="10502291"/>
<protein>
    <submittedName>
        <fullName evidence="2">Uncharacterized protein</fullName>
    </submittedName>
</protein>
<evidence type="ECO:0000313" key="2">
    <source>
        <dbReference type="EMBL" id="EGC38290.1"/>
    </source>
</evidence>
<reference evidence="3" key="1">
    <citation type="journal article" date="2011" name="Genome Biol.">
        <title>Comparative genomics of the social amoebae Dictyostelium discoideum and Dictyostelium purpureum.</title>
        <authorList>
            <consortium name="US DOE Joint Genome Institute (JGI-PGF)"/>
            <person name="Sucgang R."/>
            <person name="Kuo A."/>
            <person name="Tian X."/>
            <person name="Salerno W."/>
            <person name="Parikh A."/>
            <person name="Feasley C.L."/>
            <person name="Dalin E."/>
            <person name="Tu H."/>
            <person name="Huang E."/>
            <person name="Barry K."/>
            <person name="Lindquist E."/>
            <person name="Shapiro H."/>
            <person name="Bruce D."/>
            <person name="Schmutz J."/>
            <person name="Salamov A."/>
            <person name="Fey P."/>
            <person name="Gaudet P."/>
            <person name="Anjard C."/>
            <person name="Babu M.M."/>
            <person name="Basu S."/>
            <person name="Bushmanova Y."/>
            <person name="van der Wel H."/>
            <person name="Katoh-Kurasawa M."/>
            <person name="Dinh C."/>
            <person name="Coutinho P.M."/>
            <person name="Saito T."/>
            <person name="Elias M."/>
            <person name="Schaap P."/>
            <person name="Kay R.R."/>
            <person name="Henrissat B."/>
            <person name="Eichinger L."/>
            <person name="Rivero F."/>
            <person name="Putnam N.H."/>
            <person name="West C.M."/>
            <person name="Loomis W.F."/>
            <person name="Chisholm R.L."/>
            <person name="Shaulsky G."/>
            <person name="Strassmann J.E."/>
            <person name="Queller D.C."/>
            <person name="Kuspa A."/>
            <person name="Grigoriev I.V."/>
        </authorList>
    </citation>
    <scope>NUCLEOTIDE SEQUENCE [LARGE SCALE GENOMIC DNA]</scope>
    <source>
        <strain evidence="3">QSDP1</strain>
    </source>
</reference>